<dbReference type="AlphaFoldDB" id="B8H789"/>
<evidence type="ECO:0008006" key="5">
    <source>
        <dbReference type="Google" id="ProtNLM"/>
    </source>
</evidence>
<dbReference type="KEGG" id="ach:Achl_3737"/>
<evidence type="ECO:0000313" key="4">
    <source>
        <dbReference type="Proteomes" id="UP000002505"/>
    </source>
</evidence>
<feature type="region of interest" description="Disordered" evidence="1">
    <location>
        <begin position="32"/>
        <end position="75"/>
    </location>
</feature>
<dbReference type="STRING" id="452863.Achl_3737"/>
<gene>
    <name evidence="3" type="ordered locus">Achl_3737</name>
</gene>
<dbReference type="RefSeq" id="WP_015938884.1">
    <property type="nucleotide sequence ID" value="NC_011886.1"/>
</dbReference>
<dbReference type="OrthoDB" id="4944818at2"/>
<feature type="signal peptide" evidence="2">
    <location>
        <begin position="1"/>
        <end position="30"/>
    </location>
</feature>
<keyword evidence="2" id="KW-0732">Signal</keyword>
<dbReference type="PROSITE" id="PS51257">
    <property type="entry name" value="PROKAR_LIPOPROTEIN"/>
    <property type="match status" value="1"/>
</dbReference>
<keyword evidence="4" id="KW-1185">Reference proteome</keyword>
<feature type="chain" id="PRO_5039139727" description="Lipoprotein" evidence="2">
    <location>
        <begin position="31"/>
        <end position="240"/>
    </location>
</feature>
<reference evidence="3" key="1">
    <citation type="submission" date="2009-01" db="EMBL/GenBank/DDBJ databases">
        <title>Complete sequence of chromosome of Arthrobacter chlorophenolicus A6.</title>
        <authorList>
            <consortium name="US DOE Joint Genome Institute"/>
            <person name="Lucas S."/>
            <person name="Copeland A."/>
            <person name="Lapidus A."/>
            <person name="Glavina del Rio T."/>
            <person name="Tice H."/>
            <person name="Bruce D."/>
            <person name="Goodwin L."/>
            <person name="Pitluck S."/>
            <person name="Goltsman E."/>
            <person name="Clum A."/>
            <person name="Larimer F."/>
            <person name="Land M."/>
            <person name="Hauser L."/>
            <person name="Kyrpides N."/>
            <person name="Mikhailova N."/>
            <person name="Jansson J."/>
            <person name="Richardson P."/>
        </authorList>
    </citation>
    <scope>NUCLEOTIDE SEQUENCE [LARGE SCALE GENOMIC DNA]</scope>
    <source>
        <strain evidence="3">A6</strain>
    </source>
</reference>
<dbReference type="HOGENOM" id="CLU_985704_0_0_11"/>
<evidence type="ECO:0000256" key="2">
    <source>
        <dbReference type="SAM" id="SignalP"/>
    </source>
</evidence>
<organism evidence="3 4">
    <name type="scientific">Pseudarthrobacter chlorophenolicus (strain ATCC 700700 / DSM 12829 / CIP 107037 / JCM 12360 / KCTC 9906 / NCIMB 13794 / A6)</name>
    <name type="common">Arthrobacter chlorophenolicus</name>
    <dbReference type="NCBI Taxonomy" id="452863"/>
    <lineage>
        <taxon>Bacteria</taxon>
        <taxon>Bacillati</taxon>
        <taxon>Actinomycetota</taxon>
        <taxon>Actinomycetes</taxon>
        <taxon>Micrococcales</taxon>
        <taxon>Micrococcaceae</taxon>
        <taxon>Pseudarthrobacter</taxon>
    </lineage>
</organism>
<accession>B8H789</accession>
<evidence type="ECO:0000313" key="3">
    <source>
        <dbReference type="EMBL" id="ACL41691.1"/>
    </source>
</evidence>
<dbReference type="EMBL" id="CP001341">
    <property type="protein sequence ID" value="ACL41691.1"/>
    <property type="molecule type" value="Genomic_DNA"/>
</dbReference>
<name>B8H789_PSECP</name>
<sequence>MHPARRLTGPFALATAAALLLAGCTSGGPAGPGGAVTSPAATVPPSTGAPEPAAPSATPGRAATQAPSSSDPAAAGLATFTFPDGKLSFTRPADWKAEVFEASASPYVGTATIYDASDKQLVSIYYGQIADGVSGPVTRTVFESVPVPGLQGRSTPEAHASFYVDWDDDDATYHLQLTAGAPATGPRDAVKGIILLGDRVLTAEVLFDDQQFPDDKTARAWFAGSQGQALKAILASFTYR</sequence>
<dbReference type="Proteomes" id="UP000002505">
    <property type="component" value="Chromosome"/>
</dbReference>
<protein>
    <recommendedName>
        <fullName evidence="5">Lipoprotein</fullName>
    </recommendedName>
</protein>
<evidence type="ECO:0000256" key="1">
    <source>
        <dbReference type="SAM" id="MobiDB-lite"/>
    </source>
</evidence>
<proteinExistence type="predicted"/>